<dbReference type="FunFam" id="3.40.50.300:FF:000604">
    <property type="entry name" value="ABC transporter B family member 28"/>
    <property type="match status" value="1"/>
</dbReference>
<dbReference type="EMBL" id="JH126402">
    <property type="protein sequence ID" value="EGX91896.1"/>
    <property type="molecule type" value="Genomic_DNA"/>
</dbReference>
<keyword evidence="2" id="KW-0813">Transport</keyword>
<proteinExistence type="predicted"/>
<feature type="transmembrane region" description="Helical" evidence="9">
    <location>
        <begin position="780"/>
        <end position="810"/>
    </location>
</feature>
<feature type="compositionally biased region" description="Polar residues" evidence="8">
    <location>
        <begin position="707"/>
        <end position="719"/>
    </location>
</feature>
<evidence type="ECO:0000259" key="10">
    <source>
        <dbReference type="PROSITE" id="PS50893"/>
    </source>
</evidence>
<evidence type="ECO:0000313" key="13">
    <source>
        <dbReference type="Proteomes" id="UP000001610"/>
    </source>
</evidence>
<evidence type="ECO:0000256" key="1">
    <source>
        <dbReference type="ARBA" id="ARBA00004141"/>
    </source>
</evidence>
<feature type="transmembrane region" description="Helical" evidence="9">
    <location>
        <begin position="822"/>
        <end position="844"/>
    </location>
</feature>
<protein>
    <submittedName>
        <fullName evidence="12">A-Factor sex pheromone exporter</fullName>
    </submittedName>
</protein>
<evidence type="ECO:0000256" key="3">
    <source>
        <dbReference type="ARBA" id="ARBA00022692"/>
    </source>
</evidence>
<evidence type="ECO:0000256" key="2">
    <source>
        <dbReference type="ARBA" id="ARBA00022448"/>
    </source>
</evidence>
<dbReference type="GO" id="GO:0015421">
    <property type="term" value="F:ABC-type oligopeptide transporter activity"/>
    <property type="evidence" value="ECO:0007669"/>
    <property type="project" value="TreeGrafter"/>
</dbReference>
<organism evidence="12 13">
    <name type="scientific">Cordyceps militaris (strain CM01)</name>
    <name type="common">Caterpillar fungus</name>
    <dbReference type="NCBI Taxonomy" id="983644"/>
    <lineage>
        <taxon>Eukaryota</taxon>
        <taxon>Fungi</taxon>
        <taxon>Dikarya</taxon>
        <taxon>Ascomycota</taxon>
        <taxon>Pezizomycotina</taxon>
        <taxon>Sordariomycetes</taxon>
        <taxon>Hypocreomycetidae</taxon>
        <taxon>Hypocreales</taxon>
        <taxon>Cordycipitaceae</taxon>
        <taxon>Cordyceps</taxon>
    </lineage>
</organism>
<dbReference type="VEuPathDB" id="FungiDB:CCM_06056"/>
<dbReference type="PROSITE" id="PS00211">
    <property type="entry name" value="ABC_TRANSPORTER_1"/>
    <property type="match status" value="2"/>
</dbReference>
<sequence length="1362" mass="146678">MKKNESDTDPTDGPTSVTVLLNEPPKWRHLFAFTTRQHLYYLSAAVLSSAGAAALRTSLTVVLGKIFDIVAAAGGGGVAESRALPLVSRYCLVLVGMGAAQWTINSAFLGLWLMFGELQAKSVRNALFTGLMKMERAWIDSLPHGTTGLVASIQRKTHELQMATSQVFGYLVADILTAFASLAIALQSSWKLTLVLLATVPPSIVVLALTNRKIPPAIVEQTLHLDSASTMLAGALGGIDIVKMCNGYASEVQNYIAHTDRAAKHYRIQALNNSIQIGYSTFWAVAMFVVGFWYGLVLVQQGERPGNILTTFYAVLTTLQGVESMLPNWLVFQRGMSAGQVLQALKVEVAEASEDDPNTVRPGYFVGAIDMEEVSFAYPTAPTVKCLDKCTISIPAGELTFLVGRSGSGKSTVASLASRTYDTTSGSIFMDGVPINKLDKKWMQRHVMLVDQTPVIFKDTLFQNVVFGHPDPASATHQEVLQACYKFGLESAIATLSAGIHTVVGGEGCPLSGGQRQRVALARAYLRDPAVLFLDEPTSALDPNSREMIMNEIREWRRRKTTVIISHDIDSIRHSDFMYVLEKGIVVRSGFKRNLESADMGIFSTASLDEAAEESSAHINMDIIPPYAAAAKPPRGHRPPTMYNHAWFTSGTNSFRHSSPSRRVTSLLSPRLSVLSVRSVNMGSPAATPRLSSLITSKQGRPMSSPGPDTTSLQPPCSSSRRDLDTMSNASEASQSPKKKEKKRRSIVDVGWKRRHAKEMSFASILSTIMPALDGLRTAYLVLGVGATMIGALTTPAFSFCLAKLLAVMWSAGDKHAEGRQWALYLFIIAVVDGVCTGLGRYLLESSAQSWVDSIRRSALQRILRQPKSWFTDNADTNSQACITETFNVHAEEMRNLVGRFLPNIIAVATMITASVVWALAVRWDLSLVALAPLPLVVVVLQAYTRTSKAWEARCADAAEQAGQGLAEVLAAGRTVANCGLQDHFAAQFAQAAFRCLSLGARRALRTCPLFGLYQAFSYALTSLAFYYGTRLLTGHSGGGGVDVDAVLQVLNLLLFSFGTATELLSTMPQITVTTAAAARVLAYTQLPDGELPSDSCDVHGGIPAVLPVCMRDLSFAYPGRAADPTLAGVTLDISPGRCTVLVGASGGGKSTLLSLLLGLHRPTSPASSLCYADTPSTALDPRQLRAAIGYVPQTPFLFPGSIADNIAYGLPAQSPLRHRAKIRAAARDAGIDDFIQSLPASYDTLVGDSGITLSGGQAQRVTVARALVRHPALLVMDEPTSALDPDSTAAVGACVVALVARWRAERRSAAVVVATHNVEMMRVADVVVVVEDGRVVEQGAFEDLWFSGDAFRRLVRQNQDD</sequence>
<feature type="transmembrane region" description="Helical" evidence="9">
    <location>
        <begin position="277"/>
        <end position="296"/>
    </location>
</feature>
<evidence type="ECO:0000256" key="7">
    <source>
        <dbReference type="ARBA" id="ARBA00023136"/>
    </source>
</evidence>
<dbReference type="InterPro" id="IPR003593">
    <property type="entry name" value="AAA+_ATPase"/>
</dbReference>
<dbReference type="GO" id="GO:0005524">
    <property type="term" value="F:ATP binding"/>
    <property type="evidence" value="ECO:0007669"/>
    <property type="project" value="UniProtKB-KW"/>
</dbReference>
<feature type="domain" description="ABC transmembrane type-1" evidence="11">
    <location>
        <begin position="44"/>
        <end position="334"/>
    </location>
</feature>
<dbReference type="CDD" id="cd18577">
    <property type="entry name" value="ABC_6TM_Pgp_ABCB1_D1_like"/>
    <property type="match status" value="1"/>
</dbReference>
<feature type="transmembrane region" description="Helical" evidence="9">
    <location>
        <begin position="192"/>
        <end position="210"/>
    </location>
</feature>
<name>G3JIJ9_CORMM</name>
<dbReference type="RefSeq" id="XP_006671260.1">
    <property type="nucleotide sequence ID" value="XM_006671197.1"/>
</dbReference>
<feature type="domain" description="ABC transmembrane type-1" evidence="11">
    <location>
        <begin position="782"/>
        <end position="1072"/>
    </location>
</feature>
<dbReference type="PANTHER" id="PTHR43394">
    <property type="entry name" value="ATP-DEPENDENT PERMEASE MDL1, MITOCHONDRIAL"/>
    <property type="match status" value="1"/>
</dbReference>
<accession>G3JIJ9</accession>
<gene>
    <name evidence="12" type="ORF">CCM_06056</name>
</gene>
<dbReference type="GO" id="GO:0090374">
    <property type="term" value="P:oligopeptide export from mitochondrion"/>
    <property type="evidence" value="ECO:0007669"/>
    <property type="project" value="TreeGrafter"/>
</dbReference>
<evidence type="ECO:0000256" key="4">
    <source>
        <dbReference type="ARBA" id="ARBA00022741"/>
    </source>
</evidence>
<dbReference type="PROSITE" id="PS50893">
    <property type="entry name" value="ABC_TRANSPORTER_2"/>
    <property type="match status" value="2"/>
</dbReference>
<dbReference type="SUPFAM" id="SSF52540">
    <property type="entry name" value="P-loop containing nucleoside triphosphate hydrolases"/>
    <property type="match status" value="2"/>
</dbReference>
<keyword evidence="5" id="KW-0067">ATP-binding</keyword>
<dbReference type="PROSITE" id="PS50929">
    <property type="entry name" value="ABC_TM1F"/>
    <property type="match status" value="2"/>
</dbReference>
<feature type="transmembrane region" description="Helical" evidence="9">
    <location>
        <begin position="92"/>
        <end position="115"/>
    </location>
</feature>
<evidence type="ECO:0000256" key="8">
    <source>
        <dbReference type="SAM" id="MobiDB-lite"/>
    </source>
</evidence>
<reference evidence="12 13" key="1">
    <citation type="journal article" date="2011" name="Genome Biol.">
        <title>Genome sequence of the insect pathogenic fungus Cordyceps militaris, a valued traditional Chinese medicine.</title>
        <authorList>
            <person name="Zheng P."/>
            <person name="Xia Y."/>
            <person name="Xiao G."/>
            <person name="Xiong C."/>
            <person name="Hu X."/>
            <person name="Zhang S."/>
            <person name="Zheng H."/>
            <person name="Huang Y."/>
            <person name="Zhou Y."/>
            <person name="Wang S."/>
            <person name="Zhao G.P."/>
            <person name="Liu X."/>
            <person name="St Leger R.J."/>
            <person name="Wang C."/>
        </authorList>
    </citation>
    <scope>NUCLEOTIDE SEQUENCE [LARGE SCALE GENOMIC DNA]</scope>
    <source>
        <strain evidence="12 13">CM01</strain>
    </source>
</reference>
<dbReference type="OMA" id="TFWACLT"/>
<feature type="transmembrane region" description="Helical" evidence="9">
    <location>
        <begin position="38"/>
        <end position="55"/>
    </location>
</feature>
<dbReference type="InParanoid" id="G3JIJ9"/>
<keyword evidence="4" id="KW-0547">Nucleotide-binding</keyword>
<evidence type="ECO:0000256" key="9">
    <source>
        <dbReference type="SAM" id="Phobius"/>
    </source>
</evidence>
<feature type="transmembrane region" description="Helical" evidence="9">
    <location>
        <begin position="901"/>
        <end position="920"/>
    </location>
</feature>
<feature type="domain" description="ABC transporter" evidence="10">
    <location>
        <begin position="1109"/>
        <end position="1358"/>
    </location>
</feature>
<evidence type="ECO:0000259" key="11">
    <source>
        <dbReference type="PROSITE" id="PS50929"/>
    </source>
</evidence>
<dbReference type="GO" id="GO:0016887">
    <property type="term" value="F:ATP hydrolysis activity"/>
    <property type="evidence" value="ECO:0007669"/>
    <property type="project" value="InterPro"/>
</dbReference>
<comment type="subcellular location">
    <subcellularLocation>
        <location evidence="1">Membrane</location>
        <topology evidence="1">Multi-pass membrane protein</topology>
    </subcellularLocation>
</comment>
<dbReference type="KEGG" id="cmt:CCM_06056"/>
<dbReference type="InterPro" id="IPR017871">
    <property type="entry name" value="ABC_transporter-like_CS"/>
</dbReference>
<dbReference type="Pfam" id="PF00664">
    <property type="entry name" value="ABC_membrane"/>
    <property type="match status" value="2"/>
</dbReference>
<dbReference type="SUPFAM" id="SSF90123">
    <property type="entry name" value="ABC transporter transmembrane region"/>
    <property type="match status" value="2"/>
</dbReference>
<dbReference type="InterPro" id="IPR003439">
    <property type="entry name" value="ABC_transporter-like_ATP-bd"/>
</dbReference>
<dbReference type="Gene3D" id="1.20.1560.10">
    <property type="entry name" value="ABC transporter type 1, transmembrane domain"/>
    <property type="match status" value="2"/>
</dbReference>
<feature type="transmembrane region" description="Helical" evidence="9">
    <location>
        <begin position="167"/>
        <end position="186"/>
    </location>
</feature>
<dbReference type="InterPro" id="IPR036640">
    <property type="entry name" value="ABC1_TM_sf"/>
</dbReference>
<dbReference type="GO" id="GO:0005743">
    <property type="term" value="C:mitochondrial inner membrane"/>
    <property type="evidence" value="ECO:0007669"/>
    <property type="project" value="TreeGrafter"/>
</dbReference>
<keyword evidence="13" id="KW-1185">Reference proteome</keyword>
<dbReference type="PANTHER" id="PTHR43394:SF15">
    <property type="entry name" value="ALPHA-FACTOR-TRANSPORTING ATPASE"/>
    <property type="match status" value="1"/>
</dbReference>
<evidence type="ECO:0000313" key="12">
    <source>
        <dbReference type="EMBL" id="EGX91896.1"/>
    </source>
</evidence>
<evidence type="ECO:0000256" key="5">
    <source>
        <dbReference type="ARBA" id="ARBA00022840"/>
    </source>
</evidence>
<evidence type="ECO:0000256" key="6">
    <source>
        <dbReference type="ARBA" id="ARBA00022989"/>
    </source>
</evidence>
<keyword evidence="3 9" id="KW-0812">Transmembrane</keyword>
<keyword evidence="7 9" id="KW-0472">Membrane</keyword>
<dbReference type="eggNOG" id="KOG0055">
    <property type="taxonomic scope" value="Eukaryota"/>
</dbReference>
<dbReference type="Gene3D" id="3.40.50.300">
    <property type="entry name" value="P-loop containing nucleotide triphosphate hydrolases"/>
    <property type="match status" value="2"/>
</dbReference>
<dbReference type="GeneID" id="18168071"/>
<dbReference type="InterPro" id="IPR011527">
    <property type="entry name" value="ABC1_TM_dom"/>
</dbReference>
<feature type="transmembrane region" description="Helical" evidence="9">
    <location>
        <begin position="926"/>
        <end position="944"/>
    </location>
</feature>
<dbReference type="Pfam" id="PF00005">
    <property type="entry name" value="ABC_tran"/>
    <property type="match status" value="2"/>
</dbReference>
<dbReference type="SMART" id="SM00382">
    <property type="entry name" value="AAA"/>
    <property type="match status" value="2"/>
</dbReference>
<dbReference type="OrthoDB" id="6500128at2759"/>
<dbReference type="InterPro" id="IPR039421">
    <property type="entry name" value="Type_1_exporter"/>
</dbReference>
<feature type="domain" description="ABC transporter" evidence="10">
    <location>
        <begin position="369"/>
        <end position="608"/>
    </location>
</feature>
<feature type="compositionally biased region" description="Polar residues" evidence="8">
    <location>
        <begin position="690"/>
        <end position="699"/>
    </location>
</feature>
<dbReference type="HOGENOM" id="CLU_000604_17_2_1"/>
<dbReference type="Proteomes" id="UP000001610">
    <property type="component" value="Unassembled WGS sequence"/>
</dbReference>
<feature type="compositionally biased region" description="Polar residues" evidence="8">
    <location>
        <begin position="726"/>
        <end position="736"/>
    </location>
</feature>
<keyword evidence="6 9" id="KW-1133">Transmembrane helix</keyword>
<dbReference type="CDD" id="cd18578">
    <property type="entry name" value="ABC_6TM_Pgp_ABCB1_D2_like"/>
    <property type="match status" value="1"/>
</dbReference>
<dbReference type="InterPro" id="IPR027417">
    <property type="entry name" value="P-loop_NTPase"/>
</dbReference>
<feature type="region of interest" description="Disordered" evidence="8">
    <location>
        <begin position="683"/>
        <end position="747"/>
    </location>
</feature>